<dbReference type="PANTHER" id="PTHR43384">
    <property type="entry name" value="SEPTUM SITE-DETERMINING PROTEIN MIND HOMOLOG, CHLOROPLASTIC-RELATED"/>
    <property type="match status" value="1"/>
</dbReference>
<dbReference type="GO" id="GO:0016887">
    <property type="term" value="F:ATP hydrolysis activity"/>
    <property type="evidence" value="ECO:0007669"/>
    <property type="project" value="TreeGrafter"/>
</dbReference>
<reference evidence="3" key="1">
    <citation type="submission" date="2014-07" db="EMBL/GenBank/DDBJ databases">
        <title>Identification of a novel salt tolerance gene in wild soybean by whole-genome sequencing.</title>
        <authorList>
            <person name="Lam H.-M."/>
            <person name="Qi X."/>
            <person name="Li M.-W."/>
            <person name="Liu X."/>
            <person name="Xie M."/>
            <person name="Ni M."/>
            <person name="Xu X."/>
        </authorList>
    </citation>
    <scope>NUCLEOTIDE SEQUENCE [LARGE SCALE GENOMIC DNA]</scope>
    <source>
        <tissue evidence="3">Root</tissue>
    </source>
</reference>
<dbReference type="Proteomes" id="UP000289340">
    <property type="component" value="Chromosome 20"/>
</dbReference>
<keyword evidence="2" id="KW-0067">ATP-binding</keyword>
<dbReference type="AlphaFoldDB" id="A0A0B2R5A4"/>
<keyword evidence="1" id="KW-0547">Nucleotide-binding</keyword>
<dbReference type="EMBL" id="KN653355">
    <property type="protein sequence ID" value="KHN27359.1"/>
    <property type="molecule type" value="Genomic_DNA"/>
</dbReference>
<dbReference type="GO" id="GO:0005829">
    <property type="term" value="C:cytosol"/>
    <property type="evidence" value="ECO:0007669"/>
    <property type="project" value="TreeGrafter"/>
</dbReference>
<evidence type="ECO:0000313" key="3">
    <source>
        <dbReference type="EMBL" id="KHN27359.1"/>
    </source>
</evidence>
<dbReference type="InterPro" id="IPR027417">
    <property type="entry name" value="P-loop_NTPase"/>
</dbReference>
<dbReference type="GO" id="GO:0051782">
    <property type="term" value="P:negative regulation of cell division"/>
    <property type="evidence" value="ECO:0007669"/>
    <property type="project" value="TreeGrafter"/>
</dbReference>
<dbReference type="SUPFAM" id="SSF52540">
    <property type="entry name" value="P-loop containing nucleoside triphosphate hydrolases"/>
    <property type="match status" value="1"/>
</dbReference>
<dbReference type="Proteomes" id="UP000053555">
    <property type="component" value="Unassembled WGS sequence"/>
</dbReference>
<evidence type="ECO:0000256" key="1">
    <source>
        <dbReference type="ARBA" id="ARBA00022741"/>
    </source>
</evidence>
<evidence type="ECO:0000256" key="2">
    <source>
        <dbReference type="ARBA" id="ARBA00022840"/>
    </source>
</evidence>
<dbReference type="PANTHER" id="PTHR43384:SF6">
    <property type="entry name" value="SEPTUM SITE-DETERMINING PROTEIN MIND HOMOLOG, CHLOROPLASTIC"/>
    <property type="match status" value="1"/>
</dbReference>
<evidence type="ECO:0000313" key="4">
    <source>
        <dbReference type="EMBL" id="RZB42350.1"/>
    </source>
</evidence>
<dbReference type="InterPro" id="IPR050625">
    <property type="entry name" value="ParA/MinD_ATPase"/>
</dbReference>
<proteinExistence type="predicted"/>
<dbReference type="GO" id="GO:0009898">
    <property type="term" value="C:cytoplasmic side of plasma membrane"/>
    <property type="evidence" value="ECO:0007669"/>
    <property type="project" value="TreeGrafter"/>
</dbReference>
<organism evidence="3">
    <name type="scientific">Glycine soja</name>
    <name type="common">Wild soybean</name>
    <dbReference type="NCBI Taxonomy" id="3848"/>
    <lineage>
        <taxon>Eukaryota</taxon>
        <taxon>Viridiplantae</taxon>
        <taxon>Streptophyta</taxon>
        <taxon>Embryophyta</taxon>
        <taxon>Tracheophyta</taxon>
        <taxon>Spermatophyta</taxon>
        <taxon>Magnoliopsida</taxon>
        <taxon>eudicotyledons</taxon>
        <taxon>Gunneridae</taxon>
        <taxon>Pentapetalae</taxon>
        <taxon>rosids</taxon>
        <taxon>fabids</taxon>
        <taxon>Fabales</taxon>
        <taxon>Fabaceae</taxon>
        <taxon>Papilionoideae</taxon>
        <taxon>50 kb inversion clade</taxon>
        <taxon>NPAAA clade</taxon>
        <taxon>indigoferoid/millettioid clade</taxon>
        <taxon>Phaseoleae</taxon>
        <taxon>Glycine</taxon>
        <taxon>Glycine subgen. Soja</taxon>
    </lineage>
</organism>
<evidence type="ECO:0000313" key="5">
    <source>
        <dbReference type="Proteomes" id="UP000289340"/>
    </source>
</evidence>
<name>A0A0B2R5A4_GLYSO</name>
<gene>
    <name evidence="4" type="ORF">D0Y65_053083</name>
    <name evidence="3" type="ORF">glysoja_030623</name>
</gene>
<dbReference type="EMBL" id="QZWG01000020">
    <property type="protein sequence ID" value="RZB42350.1"/>
    <property type="molecule type" value="Genomic_DNA"/>
</dbReference>
<reference evidence="4 5" key="2">
    <citation type="submission" date="2018-09" db="EMBL/GenBank/DDBJ databases">
        <title>A high-quality reference genome of wild soybean provides a powerful tool to mine soybean genomes.</title>
        <authorList>
            <person name="Xie M."/>
            <person name="Chung C.Y.L."/>
            <person name="Li M.-W."/>
            <person name="Wong F.-L."/>
            <person name="Chan T.-F."/>
            <person name="Lam H.-M."/>
        </authorList>
    </citation>
    <scope>NUCLEOTIDE SEQUENCE [LARGE SCALE GENOMIC DNA]</scope>
    <source>
        <strain evidence="5">cv. W05</strain>
        <tissue evidence="4">Hypocotyl of etiolated seedlings</tissue>
    </source>
</reference>
<accession>A0A0B2R5A4</accession>
<dbReference type="GO" id="GO:0005524">
    <property type="term" value="F:ATP binding"/>
    <property type="evidence" value="ECO:0007669"/>
    <property type="project" value="UniProtKB-KW"/>
</dbReference>
<sequence length="182" mass="20135">MPSLHLLLGATTAPNSVFLLRPHSSLFPSKTLTLKKPKSKHLSIFQWNRKPELFGSTPHVTVITSGKGSVGRTTTHANIDLSFTRVDFSVIAIDVDVGFHNLDLLLGLENHVNYTVIEVLNGDQGLVSDNNMSMKSGWQDLLQQHSMVDLGFCRLRRGSNNGPSETRMTGSGVAQKWLWEIL</sequence>
<dbReference type="Gene3D" id="3.40.50.300">
    <property type="entry name" value="P-loop containing nucleotide triphosphate hydrolases"/>
    <property type="match status" value="1"/>
</dbReference>
<keyword evidence="5" id="KW-1185">Reference proteome</keyword>
<protein>
    <submittedName>
        <fullName evidence="3 4">Putative septum site-determining protein minD-like, chloroplastic</fullName>
    </submittedName>
</protein>